<accession>A0AAD7A5T0</accession>
<dbReference type="EMBL" id="JARIHO010000015">
    <property type="protein sequence ID" value="KAJ7349996.1"/>
    <property type="molecule type" value="Genomic_DNA"/>
</dbReference>
<protein>
    <submittedName>
        <fullName evidence="1">Uncharacterized protein</fullName>
    </submittedName>
</protein>
<gene>
    <name evidence="1" type="ORF">DFH08DRAFT_958931</name>
</gene>
<keyword evidence="2" id="KW-1185">Reference proteome</keyword>
<evidence type="ECO:0000313" key="2">
    <source>
        <dbReference type="Proteomes" id="UP001218218"/>
    </source>
</evidence>
<organism evidence="1 2">
    <name type="scientific">Mycena albidolilacea</name>
    <dbReference type="NCBI Taxonomy" id="1033008"/>
    <lineage>
        <taxon>Eukaryota</taxon>
        <taxon>Fungi</taxon>
        <taxon>Dikarya</taxon>
        <taxon>Basidiomycota</taxon>
        <taxon>Agaricomycotina</taxon>
        <taxon>Agaricomycetes</taxon>
        <taxon>Agaricomycetidae</taxon>
        <taxon>Agaricales</taxon>
        <taxon>Marasmiineae</taxon>
        <taxon>Mycenaceae</taxon>
        <taxon>Mycena</taxon>
    </lineage>
</organism>
<sequence length="95" mass="10696">MSLTLDNLSANDVLIRTLMEKFDIQFAPDNSQICCIAHVVNLVVHKFLAAFNEAADPYNDDYYVPNKDESFHYNIDDDSVQSALISSLLSKTPLK</sequence>
<dbReference type="Proteomes" id="UP001218218">
    <property type="component" value="Unassembled WGS sequence"/>
</dbReference>
<dbReference type="AlphaFoldDB" id="A0AAD7A5T0"/>
<proteinExistence type="predicted"/>
<name>A0AAD7A5T0_9AGAR</name>
<evidence type="ECO:0000313" key="1">
    <source>
        <dbReference type="EMBL" id="KAJ7349996.1"/>
    </source>
</evidence>
<comment type="caution">
    <text evidence="1">The sequence shown here is derived from an EMBL/GenBank/DDBJ whole genome shotgun (WGS) entry which is preliminary data.</text>
</comment>
<reference evidence="1" key="1">
    <citation type="submission" date="2023-03" db="EMBL/GenBank/DDBJ databases">
        <title>Massive genome expansion in bonnet fungi (Mycena s.s.) driven by repeated elements and novel gene families across ecological guilds.</title>
        <authorList>
            <consortium name="Lawrence Berkeley National Laboratory"/>
            <person name="Harder C.B."/>
            <person name="Miyauchi S."/>
            <person name="Viragh M."/>
            <person name="Kuo A."/>
            <person name="Thoen E."/>
            <person name="Andreopoulos B."/>
            <person name="Lu D."/>
            <person name="Skrede I."/>
            <person name="Drula E."/>
            <person name="Henrissat B."/>
            <person name="Morin E."/>
            <person name="Kohler A."/>
            <person name="Barry K."/>
            <person name="LaButti K."/>
            <person name="Morin E."/>
            <person name="Salamov A."/>
            <person name="Lipzen A."/>
            <person name="Mereny Z."/>
            <person name="Hegedus B."/>
            <person name="Baldrian P."/>
            <person name="Stursova M."/>
            <person name="Weitz H."/>
            <person name="Taylor A."/>
            <person name="Grigoriev I.V."/>
            <person name="Nagy L.G."/>
            <person name="Martin F."/>
            <person name="Kauserud H."/>
        </authorList>
    </citation>
    <scope>NUCLEOTIDE SEQUENCE</scope>
    <source>
        <strain evidence="1">CBHHK002</strain>
    </source>
</reference>